<dbReference type="GO" id="GO:0006879">
    <property type="term" value="P:intracellular iron ion homeostasis"/>
    <property type="evidence" value="ECO:0007669"/>
    <property type="project" value="TreeGrafter"/>
</dbReference>
<proteinExistence type="predicted"/>
<dbReference type="PANTHER" id="PTHR32361">
    <property type="entry name" value="FERRIC/CUPRIC REDUCTASE TRANSMEMBRANE COMPONENT"/>
    <property type="match status" value="1"/>
</dbReference>
<feature type="transmembrane region" description="Helical" evidence="11">
    <location>
        <begin position="338"/>
        <end position="358"/>
    </location>
</feature>
<evidence type="ECO:0000256" key="6">
    <source>
        <dbReference type="ARBA" id="ARBA00022982"/>
    </source>
</evidence>
<feature type="transmembrane region" description="Helical" evidence="11">
    <location>
        <begin position="258"/>
        <end position="276"/>
    </location>
</feature>
<dbReference type="Proteomes" id="UP001202479">
    <property type="component" value="Unassembled WGS sequence"/>
</dbReference>
<organism evidence="16 17">
    <name type="scientific">Candida oxycetoniae</name>
    <dbReference type="NCBI Taxonomy" id="497107"/>
    <lineage>
        <taxon>Eukaryota</taxon>
        <taxon>Fungi</taxon>
        <taxon>Dikarya</taxon>
        <taxon>Ascomycota</taxon>
        <taxon>Saccharomycotina</taxon>
        <taxon>Pichiomycetes</taxon>
        <taxon>Debaryomycetaceae</taxon>
        <taxon>Candida/Lodderomyces clade</taxon>
        <taxon>Candida</taxon>
    </lineage>
</organism>
<dbReference type="Pfam" id="PF01794">
    <property type="entry name" value="Ferric_reduct"/>
    <property type="match status" value="1"/>
</dbReference>
<dbReference type="InterPro" id="IPR039261">
    <property type="entry name" value="FNR_nucleotide-bd"/>
</dbReference>
<dbReference type="CDD" id="cd06186">
    <property type="entry name" value="NOX_Duox_like_FAD_NADP"/>
    <property type="match status" value="1"/>
</dbReference>
<protein>
    <recommendedName>
        <fullName evidence="18">FAD-binding FR-type domain-containing protein</fullName>
    </recommendedName>
</protein>
<keyword evidence="7 11" id="KW-1133">Transmembrane helix</keyword>
<dbReference type="GO" id="GO:0015677">
    <property type="term" value="P:copper ion import"/>
    <property type="evidence" value="ECO:0007669"/>
    <property type="project" value="TreeGrafter"/>
</dbReference>
<evidence type="ECO:0000256" key="2">
    <source>
        <dbReference type="ARBA" id="ARBA00022448"/>
    </source>
</evidence>
<evidence type="ECO:0000256" key="10">
    <source>
        <dbReference type="ARBA" id="ARBA00023136"/>
    </source>
</evidence>
<evidence type="ECO:0000313" key="16">
    <source>
        <dbReference type="EMBL" id="KAI3406631.1"/>
    </source>
</evidence>
<feature type="signal peptide" evidence="12">
    <location>
        <begin position="1"/>
        <end position="16"/>
    </location>
</feature>
<dbReference type="AlphaFoldDB" id="A0AAI9T1N4"/>
<keyword evidence="8" id="KW-0560">Oxidoreductase</keyword>
<feature type="chain" id="PRO_5042523480" description="FAD-binding FR-type domain-containing protein" evidence="12">
    <location>
        <begin position="17"/>
        <end position="738"/>
    </location>
</feature>
<comment type="subcellular location">
    <subcellularLocation>
        <location evidence="1">Membrane</location>
        <topology evidence="1">Multi-pass membrane protein</topology>
    </subcellularLocation>
</comment>
<evidence type="ECO:0000256" key="5">
    <source>
        <dbReference type="ARBA" id="ARBA00022827"/>
    </source>
</evidence>
<sequence>MRILLIFIVSLTCLIAEKTPYRYTQLDIGFLACDKYITNNHPLCVPPEEWGARNYECYCKSDAAFATMMDCLVQGYNNKTKIITEFADACNMSIDAAYARYRAEITHNATSLSGSGGGSDGNDDGYHKFLTKRWGEITAEDLSSNPVLLNYDNGTFQVYKDSYEMNFKNTDRSIKYGAILLTYWGIIFLIAALSNLFSKVTQSRGRNSNRCSWRPLVNLYKKHLGMSSTFKSRNLRSFNFKFGRYHVPGGFIPTRVETIVLIVFLAILIVVTAVHIHHIDGNPLNASTKSELSALLGVRTIILTGYLVPLLVLFTGRNNILQWLTGLKFSTFLLYHRWIARIVVILIFIHAIAFTIVFKEAGIYKDRMATTRITWGIAALVCGGFILFFAILFFRRNWYQTFYVFHLLLATFFIIGAYRHAFPVGYGGYYWAAIAVWAFERVLRIVRLALFGIKTGHLMLMPDEILVLSVQKPKLWKANAGGYAFVHFLQWPYFWQAHPFDHNYICDTNELKFYIKVKNGITRQLYNKLVKCPSKAADIKIMCEGSYGGSSAGYRCGNMTYVASSTGIPALYSEIIDVDKWAPQNKTIKLKWIIRHFKSLAWFKKELKQLEGTRVEASVYVTNANDNLCELEDSFETTKRESDSNSEKESFNHHHHYSATCNNIIEEYKCELPQVDIVIGKPSMQAIVEYEAKFADSSIAFIGCGNPEMVDELRLAVRNSLSLTKYRMDYFGQVEKWS</sequence>
<dbReference type="InterPro" id="IPR013130">
    <property type="entry name" value="Fe3_Rdtase_TM_dom"/>
</dbReference>
<feature type="domain" description="Ferric reductase NAD binding" evidence="15">
    <location>
        <begin position="559"/>
        <end position="716"/>
    </location>
</feature>
<evidence type="ECO:0000313" key="17">
    <source>
        <dbReference type="Proteomes" id="UP001202479"/>
    </source>
</evidence>
<feature type="transmembrane region" description="Helical" evidence="11">
    <location>
        <begin position="176"/>
        <end position="197"/>
    </location>
</feature>
<dbReference type="Gene3D" id="3.40.50.80">
    <property type="entry name" value="Nucleotide-binding domain of ferredoxin-NADP reductase (FNR) module"/>
    <property type="match status" value="1"/>
</dbReference>
<evidence type="ECO:0000259" key="14">
    <source>
        <dbReference type="Pfam" id="PF08022"/>
    </source>
</evidence>
<dbReference type="GO" id="GO:0000293">
    <property type="term" value="F:ferric-chelate reductase activity"/>
    <property type="evidence" value="ECO:0007669"/>
    <property type="project" value="UniProtKB-ARBA"/>
</dbReference>
<keyword evidence="4 11" id="KW-0812">Transmembrane</keyword>
<dbReference type="EMBL" id="JAHUZD010000022">
    <property type="protein sequence ID" value="KAI3406631.1"/>
    <property type="molecule type" value="Genomic_DNA"/>
</dbReference>
<evidence type="ECO:0000256" key="7">
    <source>
        <dbReference type="ARBA" id="ARBA00022989"/>
    </source>
</evidence>
<dbReference type="PANTHER" id="PTHR32361:SF9">
    <property type="entry name" value="FERRIC REDUCTASE TRANSMEMBRANE COMPONENT 3-RELATED"/>
    <property type="match status" value="1"/>
</dbReference>
<keyword evidence="12" id="KW-0732">Signal</keyword>
<keyword evidence="3" id="KW-0285">Flavoprotein</keyword>
<dbReference type="Pfam" id="PF08022">
    <property type="entry name" value="FAD_binding_8"/>
    <property type="match status" value="1"/>
</dbReference>
<evidence type="ECO:0000256" key="12">
    <source>
        <dbReference type="SAM" id="SignalP"/>
    </source>
</evidence>
<keyword evidence="9" id="KW-0406">Ion transport</keyword>
<evidence type="ECO:0008006" key="18">
    <source>
        <dbReference type="Google" id="ProtNLM"/>
    </source>
</evidence>
<name>A0AAI9T1N4_9ASCO</name>
<reference evidence="16" key="1">
    <citation type="journal article" date="2022" name="DNA Res.">
        <title>Genome analysis of five recently described species of the CUG-Ser clade uncovers Candida theae as a new hybrid lineage with pathogenic potential in the Candida parapsilosis species complex.</title>
        <authorList>
            <person name="Mixao V."/>
            <person name="Del Olmo V."/>
            <person name="Hegedusova E."/>
            <person name="Saus E."/>
            <person name="Pryszcz L."/>
            <person name="Cillingova A."/>
            <person name="Nosek J."/>
            <person name="Gabaldon T."/>
        </authorList>
    </citation>
    <scope>NUCLEOTIDE SEQUENCE</scope>
    <source>
        <strain evidence="16">CBS 10844</strain>
    </source>
</reference>
<feature type="transmembrane region" description="Helical" evidence="11">
    <location>
        <begin position="373"/>
        <end position="394"/>
    </location>
</feature>
<dbReference type="SFLD" id="SFLDS00052">
    <property type="entry name" value="Ferric_Reductase_Domain"/>
    <property type="match status" value="1"/>
</dbReference>
<keyword evidence="10 11" id="KW-0472">Membrane</keyword>
<keyword evidence="5" id="KW-0274">FAD</keyword>
<feature type="domain" description="Ferric oxidoreductase" evidence="13">
    <location>
        <begin position="303"/>
        <end position="416"/>
    </location>
</feature>
<evidence type="ECO:0000256" key="4">
    <source>
        <dbReference type="ARBA" id="ARBA00022692"/>
    </source>
</evidence>
<dbReference type="SFLD" id="SFLDG01168">
    <property type="entry name" value="Ferric_reductase_subgroup_(FRE"/>
    <property type="match status" value="1"/>
</dbReference>
<comment type="caution">
    <text evidence="16">The sequence shown here is derived from an EMBL/GenBank/DDBJ whole genome shotgun (WGS) entry which is preliminary data.</text>
</comment>
<evidence type="ECO:0000259" key="13">
    <source>
        <dbReference type="Pfam" id="PF01794"/>
    </source>
</evidence>
<feature type="transmembrane region" description="Helical" evidence="11">
    <location>
        <begin position="401"/>
        <end position="422"/>
    </location>
</feature>
<evidence type="ECO:0000256" key="8">
    <source>
        <dbReference type="ARBA" id="ARBA00023002"/>
    </source>
</evidence>
<evidence type="ECO:0000259" key="15">
    <source>
        <dbReference type="Pfam" id="PF08030"/>
    </source>
</evidence>
<feature type="domain" description="FAD-binding 8" evidence="14">
    <location>
        <begin position="452"/>
        <end position="550"/>
    </location>
</feature>
<dbReference type="GO" id="GO:0006826">
    <property type="term" value="P:iron ion transport"/>
    <property type="evidence" value="ECO:0007669"/>
    <property type="project" value="TreeGrafter"/>
</dbReference>
<keyword evidence="2" id="KW-0813">Transport</keyword>
<evidence type="ECO:0000256" key="1">
    <source>
        <dbReference type="ARBA" id="ARBA00004141"/>
    </source>
</evidence>
<dbReference type="Pfam" id="PF08030">
    <property type="entry name" value="NAD_binding_6"/>
    <property type="match status" value="1"/>
</dbReference>
<accession>A0AAI9T1N4</accession>
<gene>
    <name evidence="16" type="ORF">KGF56_000477</name>
</gene>
<dbReference type="InterPro" id="IPR013121">
    <property type="entry name" value="Fe_red_NAD-bd_6"/>
</dbReference>
<evidence type="ECO:0000256" key="11">
    <source>
        <dbReference type="SAM" id="Phobius"/>
    </source>
</evidence>
<dbReference type="GeneID" id="73378094"/>
<dbReference type="GO" id="GO:0005886">
    <property type="term" value="C:plasma membrane"/>
    <property type="evidence" value="ECO:0007669"/>
    <property type="project" value="TreeGrafter"/>
</dbReference>
<dbReference type="RefSeq" id="XP_049182376.1">
    <property type="nucleotide sequence ID" value="XM_049326223.1"/>
</dbReference>
<feature type="transmembrane region" description="Helical" evidence="11">
    <location>
        <begin position="296"/>
        <end position="317"/>
    </location>
</feature>
<evidence type="ECO:0000256" key="3">
    <source>
        <dbReference type="ARBA" id="ARBA00022630"/>
    </source>
</evidence>
<keyword evidence="17" id="KW-1185">Reference proteome</keyword>
<keyword evidence="6" id="KW-0249">Electron transport</keyword>
<evidence type="ECO:0000256" key="9">
    <source>
        <dbReference type="ARBA" id="ARBA00023065"/>
    </source>
</evidence>
<dbReference type="InterPro" id="IPR051410">
    <property type="entry name" value="Ferric/Cupric_Reductase"/>
</dbReference>
<dbReference type="InterPro" id="IPR013112">
    <property type="entry name" value="FAD-bd_8"/>
</dbReference>